<proteinExistence type="predicted"/>
<dbReference type="EMBL" id="HBUF01186487">
    <property type="protein sequence ID" value="CAG6656870.1"/>
    <property type="molecule type" value="Transcribed_RNA"/>
</dbReference>
<accession>A0A8D8WGB5</accession>
<dbReference type="EMBL" id="HBUF01186488">
    <property type="protein sequence ID" value="CAG6656877.1"/>
    <property type="molecule type" value="Transcribed_RNA"/>
</dbReference>
<dbReference type="AlphaFoldDB" id="A0A8D8WGB5"/>
<dbReference type="EMBL" id="HBUF01186490">
    <property type="protein sequence ID" value="CAG6656890.1"/>
    <property type="molecule type" value="Transcribed_RNA"/>
</dbReference>
<reference evidence="1" key="1">
    <citation type="submission" date="2021-05" db="EMBL/GenBank/DDBJ databases">
        <authorList>
            <person name="Alioto T."/>
            <person name="Alioto T."/>
            <person name="Gomez Garrido J."/>
        </authorList>
    </citation>
    <scope>NUCLEOTIDE SEQUENCE</scope>
</reference>
<organism evidence="1">
    <name type="scientific">Cacopsylla melanoneura</name>
    <dbReference type="NCBI Taxonomy" id="428564"/>
    <lineage>
        <taxon>Eukaryota</taxon>
        <taxon>Metazoa</taxon>
        <taxon>Ecdysozoa</taxon>
        <taxon>Arthropoda</taxon>
        <taxon>Hexapoda</taxon>
        <taxon>Insecta</taxon>
        <taxon>Pterygota</taxon>
        <taxon>Neoptera</taxon>
        <taxon>Paraneoptera</taxon>
        <taxon>Hemiptera</taxon>
        <taxon>Sternorrhyncha</taxon>
        <taxon>Psylloidea</taxon>
        <taxon>Psyllidae</taxon>
        <taxon>Psyllinae</taxon>
        <taxon>Cacopsylla</taxon>
    </lineage>
</organism>
<dbReference type="EMBL" id="HBUF01186489">
    <property type="protein sequence ID" value="CAG6656884.1"/>
    <property type="molecule type" value="Transcribed_RNA"/>
</dbReference>
<name>A0A8D8WGB5_9HEMI</name>
<evidence type="ECO:0000313" key="1">
    <source>
        <dbReference type="EMBL" id="CAG6656884.1"/>
    </source>
</evidence>
<dbReference type="EMBL" id="HBUF01186486">
    <property type="protein sequence ID" value="CAG6656864.1"/>
    <property type="molecule type" value="Transcribed_RNA"/>
</dbReference>
<protein>
    <submittedName>
        <fullName evidence="1">Uncharacterized protein</fullName>
    </submittedName>
</protein>
<dbReference type="EMBL" id="HBUF01186491">
    <property type="protein sequence ID" value="CAG6656897.1"/>
    <property type="molecule type" value="Transcribed_RNA"/>
</dbReference>
<sequence length="135" mass="15562">MVGTSLCTGVQVSVQLLENVSQTFRVLLVRVKEHRLEVNRESVAEHRLYEHPQSFNMYPRTEALTKVHLEPPDQRTELFLLIGHQFGYFILTSGQLFLVVHKLTHNEFFVSGMVLKFVLNFLEEGHCVKGKVLVL</sequence>